<dbReference type="AlphaFoldDB" id="A0A7W4LKQ8"/>
<comment type="similarity">
    <text evidence="2">Belongs to the NAD(P)-dependent epimerase/dehydratase family.</text>
</comment>
<organism evidence="4 5">
    <name type="scientific">Aquipseudomonas ullengensis</name>
    <dbReference type="NCBI Taxonomy" id="2759166"/>
    <lineage>
        <taxon>Bacteria</taxon>
        <taxon>Pseudomonadati</taxon>
        <taxon>Pseudomonadota</taxon>
        <taxon>Gammaproteobacteria</taxon>
        <taxon>Pseudomonadales</taxon>
        <taxon>Pseudomonadaceae</taxon>
        <taxon>Aquipseudomonas</taxon>
    </lineage>
</organism>
<comment type="pathway">
    <text evidence="1">Bacterial outer membrane biogenesis; LPS O-antigen biosynthesis.</text>
</comment>
<evidence type="ECO:0000313" key="4">
    <source>
        <dbReference type="EMBL" id="MBB2494993.1"/>
    </source>
</evidence>
<evidence type="ECO:0000313" key="5">
    <source>
        <dbReference type="Proteomes" id="UP000542720"/>
    </source>
</evidence>
<dbReference type="EMBL" id="JACJUD010000002">
    <property type="protein sequence ID" value="MBB2494993.1"/>
    <property type="molecule type" value="Genomic_DNA"/>
</dbReference>
<evidence type="ECO:0000256" key="1">
    <source>
        <dbReference type="ARBA" id="ARBA00005125"/>
    </source>
</evidence>
<dbReference type="CDD" id="cd05232">
    <property type="entry name" value="UDP_G4E_4_SDR_e"/>
    <property type="match status" value="1"/>
</dbReference>
<dbReference type="RefSeq" id="WP_183088549.1">
    <property type="nucleotide sequence ID" value="NZ_JACJUD010000002.1"/>
</dbReference>
<feature type="domain" description="NAD-dependent epimerase/dehydratase" evidence="3">
    <location>
        <begin position="3"/>
        <end position="226"/>
    </location>
</feature>
<dbReference type="InterPro" id="IPR036291">
    <property type="entry name" value="NAD(P)-bd_dom_sf"/>
</dbReference>
<evidence type="ECO:0000259" key="3">
    <source>
        <dbReference type="Pfam" id="PF01370"/>
    </source>
</evidence>
<keyword evidence="5" id="KW-1185">Reference proteome</keyword>
<reference evidence="4 5" key="1">
    <citation type="submission" date="2020-08" db="EMBL/GenBank/DDBJ databases">
        <authorList>
            <person name="Kim C.M."/>
        </authorList>
    </citation>
    <scope>NUCLEOTIDE SEQUENCE [LARGE SCALE GENOMIC DNA]</scope>
    <source>
        <strain evidence="4 5">UL070</strain>
    </source>
</reference>
<dbReference type="Proteomes" id="UP000542720">
    <property type="component" value="Unassembled WGS sequence"/>
</dbReference>
<dbReference type="InterPro" id="IPR001509">
    <property type="entry name" value="Epimerase_deHydtase"/>
</dbReference>
<accession>A0A7W4LKQ8</accession>
<gene>
    <name evidence="4" type="ORF">H3H51_08150</name>
</gene>
<dbReference type="PANTHER" id="PTHR43000">
    <property type="entry name" value="DTDP-D-GLUCOSE 4,6-DEHYDRATASE-RELATED"/>
    <property type="match status" value="1"/>
</dbReference>
<dbReference type="Gene3D" id="3.40.50.720">
    <property type="entry name" value="NAD(P)-binding Rossmann-like Domain"/>
    <property type="match status" value="1"/>
</dbReference>
<sequence length="320" mass="34346">MRVLVTGANGFVGSALLRKLEVQPDMQVLAGVRSIKSLPAWPEHKLLVLGDLALSDVAPHVLQGVDVIVHMAARVHVMRDEAPDPLAAFRQANVEGTLRLAKAAAAAGVKRFIYLSSIKVNGEETKPGFPFTASDIPAPLDPYGISKFEAEQALQQLALDSALEVVIIRPPLIYGPGVRANFRSMLRWLSIGVPLPLGAIHNRRSLVALPNLLDLLHVCLTHPAAVNQVFLVSDGDDLSTTEMLRCLGSALGRPARLLPFPQGLLCLVAKVLGKGDVANRLCGSLQVDITKTRVKLGWQPPVTKDEGLRETAVGFIGGQF</sequence>
<dbReference type="Pfam" id="PF01370">
    <property type="entry name" value="Epimerase"/>
    <property type="match status" value="1"/>
</dbReference>
<dbReference type="SUPFAM" id="SSF51735">
    <property type="entry name" value="NAD(P)-binding Rossmann-fold domains"/>
    <property type="match status" value="1"/>
</dbReference>
<proteinExistence type="inferred from homology"/>
<evidence type="ECO:0000256" key="2">
    <source>
        <dbReference type="ARBA" id="ARBA00007637"/>
    </source>
</evidence>
<protein>
    <submittedName>
        <fullName evidence="4">SDR family oxidoreductase</fullName>
    </submittedName>
</protein>
<name>A0A7W4LKQ8_9GAMM</name>
<comment type="caution">
    <text evidence="4">The sequence shown here is derived from an EMBL/GenBank/DDBJ whole genome shotgun (WGS) entry which is preliminary data.</text>
</comment>